<dbReference type="Proteomes" id="UP000887581">
    <property type="component" value="Unplaced"/>
</dbReference>
<proteinExistence type="predicted"/>
<protein>
    <submittedName>
        <fullName evidence="2">Uncharacterized protein</fullName>
    </submittedName>
</protein>
<sequence length="95" mass="11004">MHLNERALRQTNRSQVIVDGFEHTLLEESNDDEEYDTIVRKILDEIDILECAGRNRTCSCRWYHKFLARSSTAAIKPLNKLANADLEKLLSELKS</sequence>
<organism evidence="1 2">
    <name type="scientific">Setaria digitata</name>
    <dbReference type="NCBI Taxonomy" id="48799"/>
    <lineage>
        <taxon>Eukaryota</taxon>
        <taxon>Metazoa</taxon>
        <taxon>Ecdysozoa</taxon>
        <taxon>Nematoda</taxon>
        <taxon>Chromadorea</taxon>
        <taxon>Rhabditida</taxon>
        <taxon>Spirurina</taxon>
        <taxon>Spiruromorpha</taxon>
        <taxon>Filarioidea</taxon>
        <taxon>Setariidae</taxon>
        <taxon>Setaria</taxon>
    </lineage>
</organism>
<accession>A0A915PYC7</accession>
<keyword evidence="1" id="KW-1185">Reference proteome</keyword>
<reference evidence="2" key="1">
    <citation type="submission" date="2022-11" db="UniProtKB">
        <authorList>
            <consortium name="WormBaseParasite"/>
        </authorList>
    </citation>
    <scope>IDENTIFICATION</scope>
</reference>
<evidence type="ECO:0000313" key="1">
    <source>
        <dbReference type="Proteomes" id="UP000887581"/>
    </source>
</evidence>
<dbReference type="WBParaSite" id="sdigi.contig45.g2796.t1">
    <property type="protein sequence ID" value="sdigi.contig45.g2796.t1"/>
    <property type="gene ID" value="sdigi.contig45.g2796"/>
</dbReference>
<evidence type="ECO:0000313" key="2">
    <source>
        <dbReference type="WBParaSite" id="sdigi.contig45.g2796.t1"/>
    </source>
</evidence>
<dbReference type="AlphaFoldDB" id="A0A915PYC7"/>
<name>A0A915PYC7_9BILA</name>